<dbReference type="PROSITE" id="PS00041">
    <property type="entry name" value="HTH_ARAC_FAMILY_1"/>
    <property type="match status" value="1"/>
</dbReference>
<dbReference type="SUPFAM" id="SSF51215">
    <property type="entry name" value="Regulatory protein AraC"/>
    <property type="match status" value="1"/>
</dbReference>
<dbReference type="Pfam" id="PF12833">
    <property type="entry name" value="HTH_18"/>
    <property type="match status" value="1"/>
</dbReference>
<gene>
    <name evidence="8" type="ORF">ACFFNY_11030</name>
</gene>
<organism evidence="8 9">
    <name type="scientific">Paenibacillus hodogayensis</name>
    <dbReference type="NCBI Taxonomy" id="279208"/>
    <lineage>
        <taxon>Bacteria</taxon>
        <taxon>Bacillati</taxon>
        <taxon>Bacillota</taxon>
        <taxon>Bacilli</taxon>
        <taxon>Bacillales</taxon>
        <taxon>Paenibacillaceae</taxon>
        <taxon>Paenibacillus</taxon>
    </lineage>
</organism>
<keyword evidence="5" id="KW-0804">Transcription</keyword>
<proteinExistence type="predicted"/>
<feature type="region of interest" description="Disordered" evidence="6">
    <location>
        <begin position="151"/>
        <end position="170"/>
    </location>
</feature>
<protein>
    <submittedName>
        <fullName evidence="8">AraC family transcriptional regulator</fullName>
    </submittedName>
</protein>
<feature type="domain" description="HTH araC/xylS-type" evidence="7">
    <location>
        <begin position="184"/>
        <end position="282"/>
    </location>
</feature>
<dbReference type="Gene3D" id="2.60.120.10">
    <property type="entry name" value="Jelly Rolls"/>
    <property type="match status" value="1"/>
</dbReference>
<dbReference type="InterPro" id="IPR037923">
    <property type="entry name" value="HTH-like"/>
</dbReference>
<keyword evidence="4" id="KW-0010">Activator</keyword>
<dbReference type="PANTHER" id="PTHR46796:SF13">
    <property type="entry name" value="HTH-TYPE TRANSCRIPTIONAL ACTIVATOR RHAS"/>
    <property type="match status" value="1"/>
</dbReference>
<reference evidence="8 9" key="1">
    <citation type="submission" date="2024-09" db="EMBL/GenBank/DDBJ databases">
        <authorList>
            <person name="Sun Q."/>
            <person name="Mori K."/>
        </authorList>
    </citation>
    <scope>NUCLEOTIDE SEQUENCE [LARGE SCALE GENOMIC DNA]</scope>
    <source>
        <strain evidence="8 9">JCM 12520</strain>
    </source>
</reference>
<name>A0ABV5VUV2_9BACL</name>
<feature type="compositionally biased region" description="Basic and acidic residues" evidence="6">
    <location>
        <begin position="158"/>
        <end position="169"/>
    </location>
</feature>
<accession>A0ABV5VUV2</accession>
<keyword evidence="1" id="KW-0963">Cytoplasm</keyword>
<dbReference type="PANTHER" id="PTHR46796">
    <property type="entry name" value="HTH-TYPE TRANSCRIPTIONAL ACTIVATOR RHAS-RELATED"/>
    <property type="match status" value="1"/>
</dbReference>
<evidence type="ECO:0000256" key="6">
    <source>
        <dbReference type="SAM" id="MobiDB-lite"/>
    </source>
</evidence>
<dbReference type="EMBL" id="JBHMAG010000009">
    <property type="protein sequence ID" value="MFB9752089.1"/>
    <property type="molecule type" value="Genomic_DNA"/>
</dbReference>
<dbReference type="InterPro" id="IPR050204">
    <property type="entry name" value="AraC_XylS_family_regulators"/>
</dbReference>
<evidence type="ECO:0000313" key="8">
    <source>
        <dbReference type="EMBL" id="MFB9752089.1"/>
    </source>
</evidence>
<evidence type="ECO:0000259" key="7">
    <source>
        <dbReference type="PROSITE" id="PS01124"/>
    </source>
</evidence>
<sequence>MSFQSTKVLSISRCKYKFESHVVNHCHNFHHLMYVVGGSGTLSADGAVCGMNKHDMFVIQPGVYHSFVSDASQPLRTVEVKALVGDSQLEACLEAMPIRIEAPHSKIKLLLEAMLDEATYCRPQFKEIITAHFIEFIMNIRRLYGAEAEGAGAGPAGHSDEGAEREPAAKRLPVKAEAGDDLAGRAIRYIHANCDRKIVLKELARKLAVSSAHLCRVFYGKYQLTPMQYLNNWRIYETKQLLANTEMSITEISAKVGFQSVHYLSRRFAASEQLSPLQYRQRMKEIVELRIEDKLEIVDQQIVKST</sequence>
<comment type="caution">
    <text evidence="8">The sequence shown here is derived from an EMBL/GenBank/DDBJ whole genome shotgun (WGS) entry which is preliminary data.</text>
</comment>
<evidence type="ECO:0000313" key="9">
    <source>
        <dbReference type="Proteomes" id="UP001589619"/>
    </source>
</evidence>
<dbReference type="Proteomes" id="UP001589619">
    <property type="component" value="Unassembled WGS sequence"/>
</dbReference>
<evidence type="ECO:0000256" key="5">
    <source>
        <dbReference type="ARBA" id="ARBA00023163"/>
    </source>
</evidence>
<dbReference type="InterPro" id="IPR014710">
    <property type="entry name" value="RmlC-like_jellyroll"/>
</dbReference>
<evidence type="ECO:0000256" key="3">
    <source>
        <dbReference type="ARBA" id="ARBA00023125"/>
    </source>
</evidence>
<dbReference type="InterPro" id="IPR009057">
    <property type="entry name" value="Homeodomain-like_sf"/>
</dbReference>
<dbReference type="SUPFAM" id="SSF46689">
    <property type="entry name" value="Homeodomain-like"/>
    <property type="match status" value="2"/>
</dbReference>
<dbReference type="Gene3D" id="1.10.10.60">
    <property type="entry name" value="Homeodomain-like"/>
    <property type="match status" value="2"/>
</dbReference>
<dbReference type="RefSeq" id="WP_344910785.1">
    <property type="nucleotide sequence ID" value="NZ_BAAAYO010000010.1"/>
</dbReference>
<dbReference type="InterPro" id="IPR018062">
    <property type="entry name" value="HTH_AraC-typ_CS"/>
</dbReference>
<keyword evidence="9" id="KW-1185">Reference proteome</keyword>
<dbReference type="SMART" id="SM00342">
    <property type="entry name" value="HTH_ARAC"/>
    <property type="match status" value="1"/>
</dbReference>
<keyword evidence="3" id="KW-0238">DNA-binding</keyword>
<evidence type="ECO:0000256" key="1">
    <source>
        <dbReference type="ARBA" id="ARBA00022490"/>
    </source>
</evidence>
<dbReference type="PROSITE" id="PS01124">
    <property type="entry name" value="HTH_ARAC_FAMILY_2"/>
    <property type="match status" value="1"/>
</dbReference>
<dbReference type="InterPro" id="IPR003313">
    <property type="entry name" value="AraC-bd"/>
</dbReference>
<evidence type="ECO:0000256" key="4">
    <source>
        <dbReference type="ARBA" id="ARBA00023159"/>
    </source>
</evidence>
<keyword evidence="2" id="KW-0805">Transcription regulation</keyword>
<evidence type="ECO:0000256" key="2">
    <source>
        <dbReference type="ARBA" id="ARBA00023015"/>
    </source>
</evidence>
<dbReference type="Pfam" id="PF02311">
    <property type="entry name" value="AraC_binding"/>
    <property type="match status" value="1"/>
</dbReference>
<dbReference type="InterPro" id="IPR018060">
    <property type="entry name" value="HTH_AraC"/>
</dbReference>